<dbReference type="Pfam" id="PF15921">
    <property type="entry name" value="CCDC158"/>
    <property type="match status" value="1"/>
</dbReference>
<gene>
    <name evidence="4" type="primary">CCDC158</name>
</gene>
<keyword evidence="1" id="KW-0175">Coiled coil</keyword>
<reference evidence="4" key="1">
    <citation type="submission" date="2025-08" db="UniProtKB">
        <authorList>
            <consortium name="RefSeq"/>
        </authorList>
    </citation>
    <scope>IDENTIFICATION</scope>
</reference>
<evidence type="ECO:0000313" key="3">
    <source>
        <dbReference type="Proteomes" id="UP000694923"/>
    </source>
</evidence>
<dbReference type="Gene3D" id="1.10.287.1490">
    <property type="match status" value="1"/>
</dbReference>
<feature type="region of interest" description="Disordered" evidence="2">
    <location>
        <begin position="575"/>
        <end position="611"/>
    </location>
</feature>
<feature type="compositionally biased region" description="Polar residues" evidence="2">
    <location>
        <begin position="728"/>
        <end position="744"/>
    </location>
</feature>
<feature type="region of interest" description="Disordered" evidence="2">
    <location>
        <begin position="641"/>
        <end position="662"/>
    </location>
</feature>
<accession>A0ABM0RUA1</accession>
<dbReference type="Proteomes" id="UP000694923">
    <property type="component" value="Unplaced"/>
</dbReference>
<keyword evidence="3" id="KW-1185">Reference proteome</keyword>
<sequence>MQMERDAMADIRRRESQSQEDLRNQLQNTVHELEAAKCLKEDMLKDSNTQIEQLRKMMLSHEGVLQEIRSILVDFEEASGKKIYEQDSMSTMHFRSLGSAISKILRELDTEISYLKGRIFPVEDQLEALKSESQNKIELLLQQHQDRIEQLISEHEVEITGLTEKASSARSQANSIQSQLEIIQEQARNQNSMYMRQLSDLESTVSQLRSELREAKRMYEDKIEELEKQLVLANSELTEARTERDQFSQESGNLDDQLQKLLADLHKREKELSLEKEQNKRLWDRDTGNSITIDHLRRELDDRNMEVQRLEALLKAMKSECQGQMERQMAAIQGKNESLEKVSSLTAQLESTKEMLRKVVEELTAKKMTLESSERTVSDLTSSLQEKERAIEATNAEITKLRSRVDLKLQELQHLKNEGDHLRNVQTECEALKLQMAEKDKVIEILRQQIENMTQLVGQHGRTAGAMQVEKAQLEKEINDRRLELQEFKEKHFLKEEKSKLSQELSTVATEKNKMAGELEVLRSQERRLKEKVANMEVALDKASLQFAECQDIIQRQEQESVRLKLQHTLDVKELQGPGYTSNSSVKSRLQPSSAARSHSNIPSSQSTASFLSHHSMKANPLKEDPTRDLKQLLQELRSVINEEPGVPLSKTEEDGRTPSIGALDDRVRDCITESSLRSDICRRSNHSLRESTEGSKSSETLSREPVTLRAGDLEDPSSCFTFPCTASPSVKNSASRSFNSSPKKSPVHSLLTSSVDSIGSTSQYRSTKTVHSPDSVKDSQSPPVETTGKTCRKLQNRLESLQTLVEDLQLKNQAMSSMIRNQEKRIQKVKDQEKMLLK</sequence>
<name>A0ABM0RUA1_GALVR</name>
<dbReference type="PANTHER" id="PTHR47615:SF1">
    <property type="entry name" value="COILED-COIL DOMAIN-CONTAINING PROTEIN 158"/>
    <property type="match status" value="1"/>
</dbReference>
<feature type="region of interest" description="Disordered" evidence="2">
    <location>
        <begin position="728"/>
        <end position="790"/>
    </location>
</feature>
<feature type="compositionally biased region" description="Polar residues" evidence="2">
    <location>
        <begin position="579"/>
        <end position="611"/>
    </location>
</feature>
<feature type="region of interest" description="Disordered" evidence="2">
    <location>
        <begin position="685"/>
        <end position="713"/>
    </location>
</feature>
<evidence type="ECO:0000313" key="4">
    <source>
        <dbReference type="RefSeq" id="XP_008584192.1"/>
    </source>
</evidence>
<dbReference type="PANTHER" id="PTHR47615">
    <property type="entry name" value="COILED-COIL DOMAIN-CONTAINING PROTEIN 158"/>
    <property type="match status" value="1"/>
</dbReference>
<proteinExistence type="predicted"/>
<evidence type="ECO:0000256" key="2">
    <source>
        <dbReference type="SAM" id="MobiDB-lite"/>
    </source>
</evidence>
<feature type="coiled-coil region" evidence="1">
    <location>
        <begin position="123"/>
        <end position="560"/>
    </location>
</feature>
<feature type="compositionally biased region" description="Basic and acidic residues" evidence="2">
    <location>
        <begin position="685"/>
        <end position="694"/>
    </location>
</feature>
<evidence type="ECO:0000256" key="1">
    <source>
        <dbReference type="SAM" id="Coils"/>
    </source>
</evidence>
<protein>
    <submittedName>
        <fullName evidence="4">Coiled-coil domain-containing protein 158 isoform X4</fullName>
    </submittedName>
</protein>
<dbReference type="InterPro" id="IPR031809">
    <property type="entry name" value="CCDC158"/>
</dbReference>
<organism evidence="3 4">
    <name type="scientific">Galeopterus variegatus</name>
    <name type="common">Malayan flying lemur</name>
    <name type="synonym">Cynocephalus variegatus</name>
    <dbReference type="NCBI Taxonomy" id="482537"/>
    <lineage>
        <taxon>Eukaryota</taxon>
        <taxon>Metazoa</taxon>
        <taxon>Chordata</taxon>
        <taxon>Craniata</taxon>
        <taxon>Vertebrata</taxon>
        <taxon>Euteleostomi</taxon>
        <taxon>Mammalia</taxon>
        <taxon>Eutheria</taxon>
        <taxon>Euarchontoglires</taxon>
        <taxon>Dermoptera</taxon>
        <taxon>Cynocephalidae</taxon>
        <taxon>Galeopterus</taxon>
    </lineage>
</organism>
<feature type="region of interest" description="Disordered" evidence="2">
    <location>
        <begin position="1"/>
        <end position="22"/>
    </location>
</feature>
<feature type="compositionally biased region" description="Polar residues" evidence="2">
    <location>
        <begin position="751"/>
        <end position="790"/>
    </location>
</feature>
<dbReference type="GeneID" id="103601538"/>
<dbReference type="RefSeq" id="XP_008584192.1">
    <property type="nucleotide sequence ID" value="XM_008585970.1"/>
</dbReference>
<feature type="coiled-coil region" evidence="1">
    <location>
        <begin position="792"/>
        <end position="833"/>
    </location>
</feature>